<evidence type="ECO:0008006" key="3">
    <source>
        <dbReference type="Google" id="ProtNLM"/>
    </source>
</evidence>
<proteinExistence type="predicted"/>
<dbReference type="InterPro" id="IPR043148">
    <property type="entry name" value="TagF_C"/>
</dbReference>
<dbReference type="SUPFAM" id="SSF53756">
    <property type="entry name" value="UDP-Glycosyltransferase/glycogen phosphorylase"/>
    <property type="match status" value="1"/>
</dbReference>
<gene>
    <name evidence="1" type="ORF">EHQ43_18340</name>
</gene>
<dbReference type="EMBL" id="RQFT01000015">
    <property type="protein sequence ID" value="TGL02318.1"/>
    <property type="molecule type" value="Genomic_DNA"/>
</dbReference>
<evidence type="ECO:0000313" key="2">
    <source>
        <dbReference type="Proteomes" id="UP000297641"/>
    </source>
</evidence>
<sequence>MKPIALIHIDALRREYSSVWLLSKYLEKNGFKVIMTSRSSTNYILKLFTPDLLILSHPFTLPNDFLNKLRRKGTKIVITEVEGIVRVDHDISATYPEYVQFKNFDIIYVWNQWSKDWLLKKRSIGSCKIEVSGCIRNDLIKYIDSSRKENRIGIIGRYELINSFDGRHNFENLRYMEQRHIERWHVDLDSFLIVRDLTKYLLNNGYKVSFRPHPNENVKSYQILKNFFGDGFEINEGFDYYEWLGSLDKVVGTVSSAFLEPYLAGIPTICIDSLFDYKGPPNLEEWRKLTREGSYLPKNTKELYSLCLDKDLKPKSSKKLNQYLLDLYSIDDAGKSNATESVVKHMVTNLQGITKSSIFKIFYVNTIKVILEILVLIRCLLQNSGAWSMQNLRQYDYNSLIHGPSGFMIFYYRKIFGK</sequence>
<name>A0A7I0HMF7_9LEPT</name>
<dbReference type="AlphaFoldDB" id="A0A7I0HMF7"/>
<accession>A0A7I0HMF7</accession>
<organism evidence="1 2">
    <name type="scientific">Leptospira bouyouniensis</name>
    <dbReference type="NCBI Taxonomy" id="2484911"/>
    <lineage>
        <taxon>Bacteria</taxon>
        <taxon>Pseudomonadati</taxon>
        <taxon>Spirochaetota</taxon>
        <taxon>Spirochaetia</taxon>
        <taxon>Leptospirales</taxon>
        <taxon>Leptospiraceae</taxon>
        <taxon>Leptospira</taxon>
    </lineage>
</organism>
<evidence type="ECO:0000313" key="1">
    <source>
        <dbReference type="EMBL" id="TGL02318.1"/>
    </source>
</evidence>
<dbReference type="Proteomes" id="UP000297641">
    <property type="component" value="Unassembled WGS sequence"/>
</dbReference>
<comment type="caution">
    <text evidence="1">The sequence shown here is derived from an EMBL/GenBank/DDBJ whole genome shotgun (WGS) entry which is preliminary data.</text>
</comment>
<dbReference type="RefSeq" id="WP_135771971.1">
    <property type="nucleotide sequence ID" value="NZ_RQFT01000015.1"/>
</dbReference>
<protein>
    <recommendedName>
        <fullName evidence="3">Surface carbohydrate biosynthesis protein</fullName>
    </recommendedName>
</protein>
<reference evidence="1 2" key="1">
    <citation type="journal article" date="2019" name="PLoS Negl. Trop. Dis.">
        <title>Revisiting the worldwide diversity of Leptospira species in the environment.</title>
        <authorList>
            <person name="Vincent A.T."/>
            <person name="Schiettekatte O."/>
            <person name="Bourhy P."/>
            <person name="Veyrier F.J."/>
            <person name="Picardeau M."/>
        </authorList>
    </citation>
    <scope>NUCLEOTIDE SEQUENCE [LARGE SCALE GENOMIC DNA]</scope>
    <source>
        <strain evidence="1 2">201800273</strain>
    </source>
</reference>
<dbReference type="Gene3D" id="3.40.50.12580">
    <property type="match status" value="1"/>
</dbReference>